<keyword evidence="2" id="KW-0677">Repeat</keyword>
<protein>
    <recommendedName>
        <fullName evidence="6">Pentatricopeptide repeat-containing protein</fullName>
    </recommendedName>
</protein>
<feature type="repeat" description="PPR" evidence="3">
    <location>
        <begin position="287"/>
        <end position="321"/>
    </location>
</feature>
<dbReference type="EMBL" id="JANQDX010000016">
    <property type="protein sequence ID" value="KAL0910105.1"/>
    <property type="molecule type" value="Genomic_DNA"/>
</dbReference>
<dbReference type="Pfam" id="PF13812">
    <property type="entry name" value="PPR_3"/>
    <property type="match status" value="1"/>
</dbReference>
<feature type="repeat" description="PPR" evidence="3">
    <location>
        <begin position="462"/>
        <end position="496"/>
    </location>
</feature>
<proteinExistence type="inferred from homology"/>
<feature type="repeat" description="PPR" evidence="3">
    <location>
        <begin position="322"/>
        <end position="356"/>
    </location>
</feature>
<name>A0ABD0UBI2_DENTH</name>
<feature type="repeat" description="PPR" evidence="3">
    <location>
        <begin position="497"/>
        <end position="531"/>
    </location>
</feature>
<dbReference type="InterPro" id="IPR002885">
    <property type="entry name" value="PPR_rpt"/>
</dbReference>
<feature type="repeat" description="PPR" evidence="3">
    <location>
        <begin position="251"/>
        <end position="286"/>
    </location>
</feature>
<dbReference type="InterPro" id="IPR011990">
    <property type="entry name" value="TPR-like_helical_dom_sf"/>
</dbReference>
<feature type="repeat" description="PPR" evidence="3">
    <location>
        <begin position="427"/>
        <end position="457"/>
    </location>
</feature>
<dbReference type="PANTHER" id="PTHR47447:SF21">
    <property type="entry name" value="PENTACOTRIPEPTIDE-REPEAT REGION OF PRORP DOMAIN-CONTAINING PROTEIN"/>
    <property type="match status" value="1"/>
</dbReference>
<evidence type="ECO:0000256" key="1">
    <source>
        <dbReference type="ARBA" id="ARBA00007626"/>
    </source>
</evidence>
<comment type="caution">
    <text evidence="4">The sequence shown here is derived from an EMBL/GenBank/DDBJ whole genome shotgun (WGS) entry which is preliminary data.</text>
</comment>
<gene>
    <name evidence="4" type="ORF">M5K25_021044</name>
</gene>
<dbReference type="Proteomes" id="UP001552299">
    <property type="component" value="Unassembled WGS sequence"/>
</dbReference>
<dbReference type="PROSITE" id="PS51375">
    <property type="entry name" value="PPR"/>
    <property type="match status" value="8"/>
</dbReference>
<dbReference type="NCBIfam" id="TIGR00756">
    <property type="entry name" value="PPR"/>
    <property type="match status" value="6"/>
</dbReference>
<evidence type="ECO:0000256" key="3">
    <source>
        <dbReference type="PROSITE-ProRule" id="PRU00708"/>
    </source>
</evidence>
<evidence type="ECO:0000313" key="4">
    <source>
        <dbReference type="EMBL" id="KAL0910105.1"/>
    </source>
</evidence>
<dbReference type="PANTHER" id="PTHR47447">
    <property type="entry name" value="OS03G0856100 PROTEIN"/>
    <property type="match status" value="1"/>
</dbReference>
<keyword evidence="5" id="KW-1185">Reference proteome</keyword>
<evidence type="ECO:0008006" key="6">
    <source>
        <dbReference type="Google" id="ProtNLM"/>
    </source>
</evidence>
<sequence>MLTCGGLAHLQPLRKHLERLAWNNVYILNRWRAKQLRTSKSDWQPRHARMLSLPFGSFPPPSAAGGVPAGGNTPLPCPWLPCSTHRKSNHRFDLYVSKTLVGTTVFSSSFDKVSPVSTFSARQAAVAEVKESADLEASLSRVKEILRVQDLNIILRYFGELRRWKEVNQLFDWMQKAEMLNFASYSSFIKYMRISRNTMKALQVYDSITDKSTRVNLSICNSILGCMVQNGRFKSSMKLFSKMKDDGLLPDLVTYSTLLAGCGKEADGNAKAIELVRELESSGFNKDAVIYGSLIAICASNNLCKEAEEYFKQMKVECCTPNIFHYSSLLNAYSVSRDYVKAEQLIRNMKSSGIVPNKVILTTLLKVYTRGGLFEKSRELLAELEALGYAEDEMPYCLLMDNLAKAGRMGEAREVFLKMKEKRVKSDGFAYSIMISAFCRVGLLQEARQLAKDFEDNYEKYDLVMLNTLLRVYCNAGDMESVRKMLKKMDDLAITPDWNTFHILIKYFCREKLFHLAYQTIEDMHSKGHKLNEELCLSLILRLAKAGSFSESFSVYNMLRYSNRNVCKSLHETMLNILVEAGLLKDAYVVVKDNMEKISTPSFEKFAASFTKSGNINLINDVVKAFHCLGHNVDAEIFRVAISRYIGKPEKKGLLLSLLKWMQTHGYVVDSSSRRLLLKNSHLFGQKQVIAEILSKQYVLRYKEACKGSSFEGEIFRSQFTLHRKT</sequence>
<feature type="repeat" description="PPR" evidence="3">
    <location>
        <begin position="392"/>
        <end position="426"/>
    </location>
</feature>
<dbReference type="Pfam" id="PF13041">
    <property type="entry name" value="PPR_2"/>
    <property type="match status" value="3"/>
</dbReference>
<evidence type="ECO:0000256" key="2">
    <source>
        <dbReference type="ARBA" id="ARBA00022737"/>
    </source>
</evidence>
<dbReference type="Gene3D" id="1.25.40.10">
    <property type="entry name" value="Tetratricopeptide repeat domain"/>
    <property type="match status" value="3"/>
</dbReference>
<reference evidence="4 5" key="1">
    <citation type="journal article" date="2024" name="Plant Biotechnol. J.">
        <title>Dendrobium thyrsiflorum genome and its molecular insights into genes involved in important horticultural traits.</title>
        <authorList>
            <person name="Chen B."/>
            <person name="Wang J.Y."/>
            <person name="Zheng P.J."/>
            <person name="Li K.L."/>
            <person name="Liang Y.M."/>
            <person name="Chen X.F."/>
            <person name="Zhang C."/>
            <person name="Zhao X."/>
            <person name="He X."/>
            <person name="Zhang G.Q."/>
            <person name="Liu Z.J."/>
            <person name="Xu Q."/>
        </authorList>
    </citation>
    <scope>NUCLEOTIDE SEQUENCE [LARGE SCALE GENOMIC DNA]</scope>
    <source>
        <strain evidence="4">GZMU011</strain>
    </source>
</reference>
<organism evidence="4 5">
    <name type="scientific">Dendrobium thyrsiflorum</name>
    <name type="common">Pinecone-like raceme dendrobium</name>
    <name type="synonym">Orchid</name>
    <dbReference type="NCBI Taxonomy" id="117978"/>
    <lineage>
        <taxon>Eukaryota</taxon>
        <taxon>Viridiplantae</taxon>
        <taxon>Streptophyta</taxon>
        <taxon>Embryophyta</taxon>
        <taxon>Tracheophyta</taxon>
        <taxon>Spermatophyta</taxon>
        <taxon>Magnoliopsida</taxon>
        <taxon>Liliopsida</taxon>
        <taxon>Asparagales</taxon>
        <taxon>Orchidaceae</taxon>
        <taxon>Epidendroideae</taxon>
        <taxon>Malaxideae</taxon>
        <taxon>Dendrobiinae</taxon>
        <taxon>Dendrobium</taxon>
    </lineage>
</organism>
<evidence type="ECO:0000313" key="5">
    <source>
        <dbReference type="Proteomes" id="UP001552299"/>
    </source>
</evidence>
<dbReference type="AlphaFoldDB" id="A0ABD0UBI2"/>
<feature type="repeat" description="PPR" evidence="3">
    <location>
        <begin position="216"/>
        <end position="250"/>
    </location>
</feature>
<comment type="similarity">
    <text evidence="1">Belongs to the PPR family. P subfamily.</text>
</comment>
<accession>A0ABD0UBI2</accession>
<dbReference type="Pfam" id="PF01535">
    <property type="entry name" value="PPR"/>
    <property type="match status" value="1"/>
</dbReference>